<sequence>MAQGTSSCFLLSILLWSLLVLLTSSATLPRNFESSSSLPQDDTTEETDEYLLLNNPNIPKSDCLIYLSTVSFDNDTSFAAFTSPTSPCLTVLRSSIPDSSYNALDILGSAECRRQATDPPLSHLGNAAIPMIYGSKSRWCRPRPWQTCSPVADFGRAGIYFCSTAYEDWGMACHVMGDFAYWGGKVCARTNGKQTQTGVKVYVTDRGPNPVFAGYILVQNSGFRLDDGRRYLSRLCRRFRLITSFPEADEVMSFRPP</sequence>
<gene>
    <name evidence="2" type="ORF">BJ508DRAFT_312149</name>
</gene>
<proteinExistence type="predicted"/>
<accession>A0A3N4HQH9</accession>
<evidence type="ECO:0000256" key="1">
    <source>
        <dbReference type="SAM" id="SignalP"/>
    </source>
</evidence>
<feature type="chain" id="PRO_5017999928" evidence="1">
    <location>
        <begin position="26"/>
        <end position="257"/>
    </location>
</feature>
<organism evidence="2 3">
    <name type="scientific">Ascobolus immersus RN42</name>
    <dbReference type="NCBI Taxonomy" id="1160509"/>
    <lineage>
        <taxon>Eukaryota</taxon>
        <taxon>Fungi</taxon>
        <taxon>Dikarya</taxon>
        <taxon>Ascomycota</taxon>
        <taxon>Pezizomycotina</taxon>
        <taxon>Pezizomycetes</taxon>
        <taxon>Pezizales</taxon>
        <taxon>Ascobolaceae</taxon>
        <taxon>Ascobolus</taxon>
    </lineage>
</organism>
<name>A0A3N4HQH9_ASCIM</name>
<feature type="signal peptide" evidence="1">
    <location>
        <begin position="1"/>
        <end position="25"/>
    </location>
</feature>
<evidence type="ECO:0000313" key="2">
    <source>
        <dbReference type="EMBL" id="RPA75236.1"/>
    </source>
</evidence>
<dbReference type="Proteomes" id="UP000275078">
    <property type="component" value="Unassembled WGS sequence"/>
</dbReference>
<dbReference type="AlphaFoldDB" id="A0A3N4HQH9"/>
<dbReference type="EMBL" id="ML119768">
    <property type="protein sequence ID" value="RPA75236.1"/>
    <property type="molecule type" value="Genomic_DNA"/>
</dbReference>
<keyword evidence="1" id="KW-0732">Signal</keyword>
<keyword evidence="3" id="KW-1185">Reference proteome</keyword>
<protein>
    <submittedName>
        <fullName evidence="2">Uncharacterized protein</fullName>
    </submittedName>
</protein>
<reference evidence="2 3" key="1">
    <citation type="journal article" date="2018" name="Nat. Ecol. Evol.">
        <title>Pezizomycetes genomes reveal the molecular basis of ectomycorrhizal truffle lifestyle.</title>
        <authorList>
            <person name="Murat C."/>
            <person name="Payen T."/>
            <person name="Noel B."/>
            <person name="Kuo A."/>
            <person name="Morin E."/>
            <person name="Chen J."/>
            <person name="Kohler A."/>
            <person name="Krizsan K."/>
            <person name="Balestrini R."/>
            <person name="Da Silva C."/>
            <person name="Montanini B."/>
            <person name="Hainaut M."/>
            <person name="Levati E."/>
            <person name="Barry K.W."/>
            <person name="Belfiori B."/>
            <person name="Cichocki N."/>
            <person name="Clum A."/>
            <person name="Dockter R.B."/>
            <person name="Fauchery L."/>
            <person name="Guy J."/>
            <person name="Iotti M."/>
            <person name="Le Tacon F."/>
            <person name="Lindquist E.A."/>
            <person name="Lipzen A."/>
            <person name="Malagnac F."/>
            <person name="Mello A."/>
            <person name="Molinier V."/>
            <person name="Miyauchi S."/>
            <person name="Poulain J."/>
            <person name="Riccioni C."/>
            <person name="Rubini A."/>
            <person name="Sitrit Y."/>
            <person name="Splivallo R."/>
            <person name="Traeger S."/>
            <person name="Wang M."/>
            <person name="Zifcakova L."/>
            <person name="Wipf D."/>
            <person name="Zambonelli A."/>
            <person name="Paolocci F."/>
            <person name="Nowrousian M."/>
            <person name="Ottonello S."/>
            <person name="Baldrian P."/>
            <person name="Spatafora J.W."/>
            <person name="Henrissat B."/>
            <person name="Nagy L.G."/>
            <person name="Aury J.M."/>
            <person name="Wincker P."/>
            <person name="Grigoriev I.V."/>
            <person name="Bonfante P."/>
            <person name="Martin F.M."/>
        </authorList>
    </citation>
    <scope>NUCLEOTIDE SEQUENCE [LARGE SCALE GENOMIC DNA]</scope>
    <source>
        <strain evidence="2 3">RN42</strain>
    </source>
</reference>
<evidence type="ECO:0000313" key="3">
    <source>
        <dbReference type="Proteomes" id="UP000275078"/>
    </source>
</evidence>